<gene>
    <name evidence="2" type="primary">Necator_chrX.g24380</name>
    <name evidence="2" type="ORF">RB195_024215</name>
</gene>
<dbReference type="EMBL" id="JAVFWL010000006">
    <property type="protein sequence ID" value="KAK6763799.1"/>
    <property type="molecule type" value="Genomic_DNA"/>
</dbReference>
<name>A0ABR1EM92_NECAM</name>
<organism evidence="2 3">
    <name type="scientific">Necator americanus</name>
    <name type="common">Human hookworm</name>
    <dbReference type="NCBI Taxonomy" id="51031"/>
    <lineage>
        <taxon>Eukaryota</taxon>
        <taxon>Metazoa</taxon>
        <taxon>Ecdysozoa</taxon>
        <taxon>Nematoda</taxon>
        <taxon>Chromadorea</taxon>
        <taxon>Rhabditida</taxon>
        <taxon>Rhabditina</taxon>
        <taxon>Rhabditomorpha</taxon>
        <taxon>Strongyloidea</taxon>
        <taxon>Ancylostomatidae</taxon>
        <taxon>Bunostominae</taxon>
        <taxon>Necator</taxon>
    </lineage>
</organism>
<proteinExistence type="predicted"/>
<comment type="caution">
    <text evidence="2">The sequence shown here is derived from an EMBL/GenBank/DDBJ whole genome shotgun (WGS) entry which is preliminary data.</text>
</comment>
<accession>A0ABR1EM92</accession>
<feature type="transmembrane region" description="Helical" evidence="1">
    <location>
        <begin position="12"/>
        <end position="31"/>
    </location>
</feature>
<keyword evidence="1" id="KW-0812">Transmembrane</keyword>
<evidence type="ECO:0000313" key="3">
    <source>
        <dbReference type="Proteomes" id="UP001303046"/>
    </source>
</evidence>
<evidence type="ECO:0000256" key="1">
    <source>
        <dbReference type="SAM" id="Phobius"/>
    </source>
</evidence>
<protein>
    <submittedName>
        <fullName evidence="2">Uncharacterized protein</fullName>
    </submittedName>
</protein>
<dbReference type="Proteomes" id="UP001303046">
    <property type="component" value="Unassembled WGS sequence"/>
</dbReference>
<keyword evidence="1" id="KW-1133">Transmembrane helix</keyword>
<sequence length="125" mass="13919">MIGCRGGCGQTFSSFLGAFGLSASLLTLSIFKETLTSFLNSFSLAPPVLMQRSGVLPANHAFQLCDDFFVVQHHWRVYVGGHVRVIGFTFLPLDEDNSPNLYVVTQVQRDAKEQPTTGRRRLKRV</sequence>
<keyword evidence="1" id="KW-0472">Membrane</keyword>
<evidence type="ECO:0000313" key="2">
    <source>
        <dbReference type="EMBL" id="KAK6763799.1"/>
    </source>
</evidence>
<reference evidence="2 3" key="1">
    <citation type="submission" date="2023-08" db="EMBL/GenBank/DDBJ databases">
        <title>A Necator americanus chromosomal reference genome.</title>
        <authorList>
            <person name="Ilik V."/>
            <person name="Petrzelkova K.J."/>
            <person name="Pardy F."/>
            <person name="Fuh T."/>
            <person name="Niatou-Singa F.S."/>
            <person name="Gouil Q."/>
            <person name="Baker L."/>
            <person name="Ritchie M.E."/>
            <person name="Jex A.R."/>
            <person name="Gazzola D."/>
            <person name="Li H."/>
            <person name="Toshio Fujiwara R."/>
            <person name="Zhan B."/>
            <person name="Aroian R.V."/>
            <person name="Pafco B."/>
            <person name="Schwarz E.M."/>
        </authorList>
    </citation>
    <scope>NUCLEOTIDE SEQUENCE [LARGE SCALE GENOMIC DNA]</scope>
    <source>
        <strain evidence="2 3">Aroian</strain>
        <tissue evidence="2">Whole animal</tissue>
    </source>
</reference>
<keyword evidence="3" id="KW-1185">Reference proteome</keyword>